<feature type="non-terminal residue" evidence="2">
    <location>
        <position position="160"/>
    </location>
</feature>
<dbReference type="AlphaFoldDB" id="A0A0C9ULE6"/>
<keyword evidence="1" id="KW-1133">Transmembrane helix</keyword>
<name>A0A0C9ULE6_SPHS4</name>
<feature type="transmembrane region" description="Helical" evidence="1">
    <location>
        <begin position="141"/>
        <end position="159"/>
    </location>
</feature>
<gene>
    <name evidence="2" type="ORF">M422DRAFT_38298</name>
</gene>
<dbReference type="EMBL" id="KN837376">
    <property type="protein sequence ID" value="KIJ26286.1"/>
    <property type="molecule type" value="Genomic_DNA"/>
</dbReference>
<keyword evidence="1" id="KW-0812">Transmembrane</keyword>
<dbReference type="HOGENOM" id="CLU_1661919_0_0_1"/>
<proteinExistence type="predicted"/>
<sequence>MPSTTKQPLSTQQSMSYPCSIAMEEEETVCGWPTHLSIFGCTHRTLNAQTSRKCVLTLTFLLIMLAITIILLVFLGEGSLGEGLGKVNGLLRRADGMDTPTTGSGGIHTGTIVVIILVLVVVTVASVVASIFFCGPQAKEFAFLPCYACVFCTSCLGIML</sequence>
<protein>
    <submittedName>
        <fullName evidence="2">Uncharacterized protein</fullName>
    </submittedName>
</protein>
<keyword evidence="1" id="KW-0472">Membrane</keyword>
<feature type="transmembrane region" description="Helical" evidence="1">
    <location>
        <begin position="112"/>
        <end position="134"/>
    </location>
</feature>
<evidence type="ECO:0000256" key="1">
    <source>
        <dbReference type="SAM" id="Phobius"/>
    </source>
</evidence>
<organism evidence="2 3">
    <name type="scientific">Sphaerobolus stellatus (strain SS14)</name>
    <dbReference type="NCBI Taxonomy" id="990650"/>
    <lineage>
        <taxon>Eukaryota</taxon>
        <taxon>Fungi</taxon>
        <taxon>Dikarya</taxon>
        <taxon>Basidiomycota</taxon>
        <taxon>Agaricomycotina</taxon>
        <taxon>Agaricomycetes</taxon>
        <taxon>Phallomycetidae</taxon>
        <taxon>Geastrales</taxon>
        <taxon>Sphaerobolaceae</taxon>
        <taxon>Sphaerobolus</taxon>
    </lineage>
</organism>
<evidence type="ECO:0000313" key="3">
    <source>
        <dbReference type="Proteomes" id="UP000054279"/>
    </source>
</evidence>
<dbReference type="Proteomes" id="UP000054279">
    <property type="component" value="Unassembled WGS sequence"/>
</dbReference>
<accession>A0A0C9ULE6</accession>
<feature type="transmembrane region" description="Helical" evidence="1">
    <location>
        <begin position="54"/>
        <end position="75"/>
    </location>
</feature>
<feature type="non-terminal residue" evidence="2">
    <location>
        <position position="1"/>
    </location>
</feature>
<evidence type="ECO:0000313" key="2">
    <source>
        <dbReference type="EMBL" id="KIJ26286.1"/>
    </source>
</evidence>
<reference evidence="2 3" key="1">
    <citation type="submission" date="2014-06" db="EMBL/GenBank/DDBJ databases">
        <title>Evolutionary Origins and Diversification of the Mycorrhizal Mutualists.</title>
        <authorList>
            <consortium name="DOE Joint Genome Institute"/>
            <consortium name="Mycorrhizal Genomics Consortium"/>
            <person name="Kohler A."/>
            <person name="Kuo A."/>
            <person name="Nagy L.G."/>
            <person name="Floudas D."/>
            <person name="Copeland A."/>
            <person name="Barry K.W."/>
            <person name="Cichocki N."/>
            <person name="Veneault-Fourrey C."/>
            <person name="LaButti K."/>
            <person name="Lindquist E.A."/>
            <person name="Lipzen A."/>
            <person name="Lundell T."/>
            <person name="Morin E."/>
            <person name="Murat C."/>
            <person name="Riley R."/>
            <person name="Ohm R."/>
            <person name="Sun H."/>
            <person name="Tunlid A."/>
            <person name="Henrissat B."/>
            <person name="Grigoriev I.V."/>
            <person name="Hibbett D.S."/>
            <person name="Martin F."/>
        </authorList>
    </citation>
    <scope>NUCLEOTIDE SEQUENCE [LARGE SCALE GENOMIC DNA]</scope>
    <source>
        <strain evidence="2 3">SS14</strain>
    </source>
</reference>
<keyword evidence="3" id="KW-1185">Reference proteome</keyword>